<comment type="caution">
    <text evidence="3">The sequence shown here is derived from an EMBL/GenBank/DDBJ whole genome shotgun (WGS) entry which is preliminary data.</text>
</comment>
<dbReference type="Proteomes" id="UP000248926">
    <property type="component" value="Unassembled WGS sequence"/>
</dbReference>
<feature type="signal peptide" evidence="2">
    <location>
        <begin position="1"/>
        <end position="17"/>
    </location>
</feature>
<evidence type="ECO:0000313" key="3">
    <source>
        <dbReference type="EMBL" id="RAO76479.1"/>
    </source>
</evidence>
<evidence type="ECO:0000256" key="1">
    <source>
        <dbReference type="SAM" id="MobiDB-lite"/>
    </source>
</evidence>
<keyword evidence="2" id="KW-0732">Signal</keyword>
<accession>A0A328P379</accession>
<dbReference type="InterPro" id="IPR053196">
    <property type="entry name" value="Lipoprotein_YbaY-like"/>
</dbReference>
<evidence type="ECO:0000256" key="2">
    <source>
        <dbReference type="SAM" id="SignalP"/>
    </source>
</evidence>
<dbReference type="Pfam" id="PF09619">
    <property type="entry name" value="YscW"/>
    <property type="match status" value="1"/>
</dbReference>
<protein>
    <recommendedName>
        <fullName evidence="5">Lipoprotein</fullName>
    </recommendedName>
</protein>
<evidence type="ECO:0000313" key="4">
    <source>
        <dbReference type="Proteomes" id="UP000248926"/>
    </source>
</evidence>
<dbReference type="InterPro" id="IPR039366">
    <property type="entry name" value="Pilotin"/>
</dbReference>
<dbReference type="OrthoDB" id="5959218at2"/>
<feature type="region of interest" description="Disordered" evidence="1">
    <location>
        <begin position="23"/>
        <end position="44"/>
    </location>
</feature>
<evidence type="ECO:0008006" key="5">
    <source>
        <dbReference type="Google" id="ProtNLM"/>
    </source>
</evidence>
<dbReference type="AlphaFoldDB" id="A0A328P379"/>
<dbReference type="RefSeq" id="WP_111980557.1">
    <property type="nucleotide sequence ID" value="NZ_NFZS01000001.1"/>
</dbReference>
<organism evidence="3 4">
    <name type="scientific">Dyella jiangningensis</name>
    <dbReference type="NCBI Taxonomy" id="1379159"/>
    <lineage>
        <taxon>Bacteria</taxon>
        <taxon>Pseudomonadati</taxon>
        <taxon>Pseudomonadota</taxon>
        <taxon>Gammaproteobacteria</taxon>
        <taxon>Lysobacterales</taxon>
        <taxon>Rhodanobacteraceae</taxon>
        <taxon>Dyella</taxon>
    </lineage>
</organism>
<feature type="chain" id="PRO_5016245690" description="Lipoprotein" evidence="2">
    <location>
        <begin position="18"/>
        <end position="295"/>
    </location>
</feature>
<dbReference type="PANTHER" id="PTHR38013:SF1">
    <property type="entry name" value="GLYCOPROTEIN_POLYSACCHARIDE METABOLISM"/>
    <property type="match status" value="1"/>
</dbReference>
<dbReference type="PROSITE" id="PS51257">
    <property type="entry name" value="PROKAR_LIPOPROTEIN"/>
    <property type="match status" value="1"/>
</dbReference>
<proteinExistence type="predicted"/>
<feature type="compositionally biased region" description="Polar residues" evidence="1">
    <location>
        <begin position="23"/>
        <end position="33"/>
    </location>
</feature>
<name>A0A328P379_9GAMM</name>
<dbReference type="EMBL" id="NFZS01000001">
    <property type="protein sequence ID" value="RAO76479.1"/>
    <property type="molecule type" value="Genomic_DNA"/>
</dbReference>
<gene>
    <name evidence="3" type="ORF">CA260_00665</name>
</gene>
<keyword evidence="4" id="KW-1185">Reference proteome</keyword>
<dbReference type="PANTHER" id="PTHR38013">
    <property type="entry name" value="GLYCOPROTEIN/POLYSACCHARIDE METABOLISM"/>
    <property type="match status" value="1"/>
</dbReference>
<reference evidence="3 4" key="1">
    <citation type="journal article" date="2018" name="Genet. Mol. Biol.">
        <title>The genome sequence of Dyella jiangningensis FCAV SCS01 from a lignocellulose-decomposing microbial consortium metagenome reveals potential for biotechnological applications.</title>
        <authorList>
            <person name="Desiderato J.G."/>
            <person name="Alvarenga D.O."/>
            <person name="Constancio M.T.L."/>
            <person name="Alves L.M.C."/>
            <person name="Varani A.M."/>
        </authorList>
    </citation>
    <scope>NUCLEOTIDE SEQUENCE [LARGE SCALE GENOMIC DNA]</scope>
    <source>
        <strain evidence="3 4">FCAV SCS01</strain>
    </source>
</reference>
<sequence>MRRLVWSLMSVAALALAGCGNSSDSSQSATQGGETAAAPGSAATPAAAPAKANAITGQVTLRDAAQVSADAKLQLTLVDVSTQDAAPLATKTVQPANTFPLTFELEFNAPDVNPNGLYVLKADLVDGDRHYTPPLQTQVLTKGAPTQVNIQLVAEQTAGEKELAAFTAVQKQIGGMKISNGTKLEDKVSRGWQVFREAGEVKFIREQVDYGDKGFTSTDFAYKDGKPWVVVQQKKSSKDAKPNETDRAAWGQDGQLVLKTVEAGGKTSPLGDDAAADLQKQAEAILKLATNGKGK</sequence>